<dbReference type="InterPro" id="IPR027417">
    <property type="entry name" value="P-loop_NTPase"/>
</dbReference>
<dbReference type="SUPFAM" id="SSF52540">
    <property type="entry name" value="P-loop containing nucleoside triphosphate hydrolases"/>
    <property type="match status" value="1"/>
</dbReference>
<evidence type="ECO:0000313" key="3">
    <source>
        <dbReference type="Proteomes" id="UP000217881"/>
    </source>
</evidence>
<accession>A0A2A3ZLK5</accession>
<organism evidence="2 3">
    <name type="scientific">Brevibacterium aurantiacum</name>
    <dbReference type="NCBI Taxonomy" id="273384"/>
    <lineage>
        <taxon>Bacteria</taxon>
        <taxon>Bacillati</taxon>
        <taxon>Actinomycetota</taxon>
        <taxon>Actinomycetes</taxon>
        <taxon>Micrococcales</taxon>
        <taxon>Brevibacteriaceae</taxon>
        <taxon>Brevibacterium</taxon>
    </lineage>
</organism>
<reference evidence="2 3" key="1">
    <citation type="journal article" date="2017" name="Elife">
        <title>Extensive horizontal gene transfer in cheese-associated bacteria.</title>
        <authorList>
            <person name="Bonham K.S."/>
            <person name="Wolfe B.E."/>
            <person name="Dutton R.J."/>
        </authorList>
    </citation>
    <scope>NUCLEOTIDE SEQUENCE [LARGE SCALE GENOMIC DNA]</scope>
    <source>
        <strain evidence="2 3">738_8</strain>
    </source>
</reference>
<dbReference type="InterPro" id="IPR007111">
    <property type="entry name" value="NACHT_NTPase"/>
</dbReference>
<dbReference type="AlphaFoldDB" id="A0A2A3ZLK5"/>
<dbReference type="PROSITE" id="PS50837">
    <property type="entry name" value="NACHT"/>
    <property type="match status" value="1"/>
</dbReference>
<dbReference type="Pfam" id="PF05729">
    <property type="entry name" value="NACHT"/>
    <property type="match status" value="1"/>
</dbReference>
<proteinExistence type="predicted"/>
<sequence>MMVDIAVAALFTDMLSTAGGFASELVKRKNAKEARRLYTALRNIDSDNIYQSVDKIQLANFMTGAISSADVSKLFDLPEFKGAVNELLLVCLTEKGESENLTLVRQSITILCAQNLSKNEHYEETDKFSRALCDRLVQLSRRALQELEETDQSLTVMLQQSFLQKRMWSVIDTIPAHNKALKRTMTPQRIVEVSQFKDKYRKSCIERHGYISPPDFETNRKIPIETLYVAPAIKATLDKEFQPSISLSEFKGKLDRCVILGDPGGGKSTLSGYITAKYARDLKGPVPFYVTLRDFAPHSSDLSLLEYIEREIAPKYQVRTEPGVIEDLFLTGSAVAILDGLDELIDASMRREISRSVELFGIQYPHCPVLVTSRRVGYEQARLDPAIYDTYLIDSFGSSEVEEYVHKWFNSQDDFNEQQAEELAASFIDQSVAVQDLRSNPLMLALMCIIFRGDKYIPRNRPDIYDKCATLLFDKWDGHRGIVVPLQARDHVDAAMKYLAYEFLTSGSTETGIPRNRVISMLAEYLHPRAVENSNDAILAAEEFTDYCSGRAWVFTDAGATAEGEPIFTFTHRTFMEYFAAVHLTRISDSPEGLAKELLPRVAREEWDVVAQLAIQQIDKKTDKGTERALSSMLTERRRRSARNRGNVLTFMARCLTFSVISPRLVRDIASKCMEYSLSYFDIESRSGQMDPLFVLQRSTSSAVAVAAVRQISDELADLVSKPETSEKTVGIVYAWMVEFVSLDLFGNPTDDAWVELVGEFSRRHLPEVMAYAEGDPLLPAVLAWHMVVSPEFGCEMIRSTSDNFFLRYFASPLINRHFSPIRNLSSLYLHIAKMENADLVDNRKTFVELAFEEFLNSFYNSPRLLPEYDQLLPMLNDQLFIVGYRFGLDLTEIDADVLLIATMGHAELTMFSTPEIDPDRLRRITARSNGVILDGDQTVGESQQCSSNLGKFAREWTSNGMSVFTNLTSVLADAPASVVSKIE</sequence>
<dbReference type="PANTHER" id="PTHR46844">
    <property type="entry name" value="SLR5058 PROTEIN"/>
    <property type="match status" value="1"/>
</dbReference>
<comment type="caution">
    <text evidence="2">The sequence shown here is derived from an EMBL/GenBank/DDBJ whole genome shotgun (WGS) entry which is preliminary data.</text>
</comment>
<dbReference type="Gene3D" id="3.40.50.300">
    <property type="entry name" value="P-loop containing nucleotide triphosphate hydrolases"/>
    <property type="match status" value="1"/>
</dbReference>
<dbReference type="PANTHER" id="PTHR46844:SF1">
    <property type="entry name" value="SLR5058 PROTEIN"/>
    <property type="match status" value="1"/>
</dbReference>
<dbReference type="EMBL" id="NRHA01000024">
    <property type="protein sequence ID" value="PCC52343.1"/>
    <property type="molecule type" value="Genomic_DNA"/>
</dbReference>
<protein>
    <recommendedName>
        <fullName evidence="1">NACHT domain-containing protein</fullName>
    </recommendedName>
</protein>
<dbReference type="RefSeq" id="WP_096147086.1">
    <property type="nucleotide sequence ID" value="NZ_NRHA01000024.1"/>
</dbReference>
<name>A0A2A3ZLK5_BREAU</name>
<evidence type="ECO:0000313" key="2">
    <source>
        <dbReference type="EMBL" id="PCC52343.1"/>
    </source>
</evidence>
<gene>
    <name evidence="2" type="ORF">CIK59_17325</name>
</gene>
<evidence type="ECO:0000259" key="1">
    <source>
        <dbReference type="PROSITE" id="PS50837"/>
    </source>
</evidence>
<feature type="domain" description="NACHT" evidence="1">
    <location>
        <begin position="255"/>
        <end position="374"/>
    </location>
</feature>
<dbReference type="Proteomes" id="UP000217881">
    <property type="component" value="Unassembled WGS sequence"/>
</dbReference>